<dbReference type="EMBL" id="WIXE01017552">
    <property type="protein sequence ID" value="KAK5971633.1"/>
    <property type="molecule type" value="Genomic_DNA"/>
</dbReference>
<accession>A0AAN8FWE2</accession>
<dbReference type="AlphaFoldDB" id="A0AAN8FWE2"/>
<organism evidence="2 3">
    <name type="scientific">Trichostrongylus colubriformis</name>
    <name type="common">Black scour worm</name>
    <dbReference type="NCBI Taxonomy" id="6319"/>
    <lineage>
        <taxon>Eukaryota</taxon>
        <taxon>Metazoa</taxon>
        <taxon>Ecdysozoa</taxon>
        <taxon>Nematoda</taxon>
        <taxon>Chromadorea</taxon>
        <taxon>Rhabditida</taxon>
        <taxon>Rhabditina</taxon>
        <taxon>Rhabditomorpha</taxon>
        <taxon>Strongyloidea</taxon>
        <taxon>Trichostrongylidae</taxon>
        <taxon>Trichostrongylus</taxon>
    </lineage>
</organism>
<evidence type="ECO:0000313" key="2">
    <source>
        <dbReference type="EMBL" id="KAK5971633.1"/>
    </source>
</evidence>
<gene>
    <name evidence="2" type="ORF">GCK32_010780</name>
</gene>
<feature type="region of interest" description="Disordered" evidence="1">
    <location>
        <begin position="42"/>
        <end position="64"/>
    </location>
</feature>
<reference evidence="2 3" key="1">
    <citation type="submission" date="2019-10" db="EMBL/GenBank/DDBJ databases">
        <title>Assembly and Annotation for the nematode Trichostrongylus colubriformis.</title>
        <authorList>
            <person name="Martin J."/>
        </authorList>
    </citation>
    <scope>NUCLEOTIDE SEQUENCE [LARGE SCALE GENOMIC DNA]</scope>
    <source>
        <strain evidence="2">G859</strain>
        <tissue evidence="2">Whole worm</tissue>
    </source>
</reference>
<feature type="region of interest" description="Disordered" evidence="1">
    <location>
        <begin position="1"/>
        <end position="25"/>
    </location>
</feature>
<sequence length="166" mass="18844">MFCFKRRSHSRNSLTTSPSSAVVYPGQSQPCREFLGDEHHHISRSHFPNDHTQHQQPTAPPQSHAQDLLCPISFYPNNVYGEGLDSNWGNRMDTRQNTTLNEPQYYNSMRDPSIPLPPGVVLVQVIQPSAPPLSPRPQPEQLTLTVYPRLPPMDQSYADQQMAIQK</sequence>
<dbReference type="Proteomes" id="UP001331761">
    <property type="component" value="Unassembled WGS sequence"/>
</dbReference>
<name>A0AAN8FWE2_TRICO</name>
<comment type="caution">
    <text evidence="2">The sequence shown here is derived from an EMBL/GenBank/DDBJ whole genome shotgun (WGS) entry which is preliminary data.</text>
</comment>
<feature type="compositionally biased region" description="Basic residues" evidence="1">
    <location>
        <begin position="1"/>
        <end position="10"/>
    </location>
</feature>
<evidence type="ECO:0000256" key="1">
    <source>
        <dbReference type="SAM" id="MobiDB-lite"/>
    </source>
</evidence>
<feature type="compositionally biased region" description="Low complexity" evidence="1">
    <location>
        <begin position="54"/>
        <end position="64"/>
    </location>
</feature>
<proteinExistence type="predicted"/>
<evidence type="ECO:0000313" key="3">
    <source>
        <dbReference type="Proteomes" id="UP001331761"/>
    </source>
</evidence>
<protein>
    <submittedName>
        <fullName evidence="2">Uncharacterized protein</fullName>
    </submittedName>
</protein>
<keyword evidence="3" id="KW-1185">Reference proteome</keyword>
<feature type="compositionally biased region" description="Polar residues" evidence="1">
    <location>
        <begin position="11"/>
        <end position="25"/>
    </location>
</feature>